<sequence>MIQHISTSLQKSQIGAAIAMAQPQGFRNQLNNRCQEQHKPRPVYEDTTSGPQNNITWSTIVYIDGVEHGRGTGRSRDIAREAAAQIALQHI</sequence>
<evidence type="ECO:0000313" key="3">
    <source>
        <dbReference type="EMBL" id="TFK34240.1"/>
    </source>
</evidence>
<reference evidence="3 4" key="1">
    <citation type="journal article" date="2019" name="Nat. Ecol. Evol.">
        <title>Megaphylogeny resolves global patterns of mushroom evolution.</title>
        <authorList>
            <person name="Varga T."/>
            <person name="Krizsan K."/>
            <person name="Foldi C."/>
            <person name="Dima B."/>
            <person name="Sanchez-Garcia M."/>
            <person name="Sanchez-Ramirez S."/>
            <person name="Szollosi G.J."/>
            <person name="Szarkandi J.G."/>
            <person name="Papp V."/>
            <person name="Albert L."/>
            <person name="Andreopoulos W."/>
            <person name="Angelini C."/>
            <person name="Antonin V."/>
            <person name="Barry K.W."/>
            <person name="Bougher N.L."/>
            <person name="Buchanan P."/>
            <person name="Buyck B."/>
            <person name="Bense V."/>
            <person name="Catcheside P."/>
            <person name="Chovatia M."/>
            <person name="Cooper J."/>
            <person name="Damon W."/>
            <person name="Desjardin D."/>
            <person name="Finy P."/>
            <person name="Geml J."/>
            <person name="Haridas S."/>
            <person name="Hughes K."/>
            <person name="Justo A."/>
            <person name="Karasinski D."/>
            <person name="Kautmanova I."/>
            <person name="Kiss B."/>
            <person name="Kocsube S."/>
            <person name="Kotiranta H."/>
            <person name="LaButti K.M."/>
            <person name="Lechner B.E."/>
            <person name="Liimatainen K."/>
            <person name="Lipzen A."/>
            <person name="Lukacs Z."/>
            <person name="Mihaltcheva S."/>
            <person name="Morgado L.N."/>
            <person name="Niskanen T."/>
            <person name="Noordeloos M.E."/>
            <person name="Ohm R.A."/>
            <person name="Ortiz-Santana B."/>
            <person name="Ovrebo C."/>
            <person name="Racz N."/>
            <person name="Riley R."/>
            <person name="Savchenko A."/>
            <person name="Shiryaev A."/>
            <person name="Soop K."/>
            <person name="Spirin V."/>
            <person name="Szebenyi C."/>
            <person name="Tomsovsky M."/>
            <person name="Tulloss R.E."/>
            <person name="Uehling J."/>
            <person name="Grigoriev I.V."/>
            <person name="Vagvolgyi C."/>
            <person name="Papp T."/>
            <person name="Martin F.M."/>
            <person name="Miettinen O."/>
            <person name="Hibbett D.S."/>
            <person name="Nagy L.G."/>
        </authorList>
    </citation>
    <scope>NUCLEOTIDE SEQUENCE [LARGE SCALE GENOMIC DNA]</scope>
    <source>
        <strain evidence="3 4">CBS 166.37</strain>
    </source>
</reference>
<dbReference type="SUPFAM" id="SSF54768">
    <property type="entry name" value="dsRNA-binding domain-like"/>
    <property type="match status" value="1"/>
</dbReference>
<dbReference type="InterPro" id="IPR014720">
    <property type="entry name" value="dsRBD_dom"/>
</dbReference>
<dbReference type="PROSITE" id="PS50137">
    <property type="entry name" value="DS_RBD"/>
    <property type="match status" value="1"/>
</dbReference>
<dbReference type="GO" id="GO:0003723">
    <property type="term" value="F:RNA binding"/>
    <property type="evidence" value="ECO:0007669"/>
    <property type="project" value="UniProtKB-UniRule"/>
</dbReference>
<dbReference type="AlphaFoldDB" id="A0A5C3LMY1"/>
<dbReference type="SMART" id="SM00358">
    <property type="entry name" value="DSRM"/>
    <property type="match status" value="1"/>
</dbReference>
<keyword evidence="1" id="KW-0694">RNA-binding</keyword>
<name>A0A5C3LMY1_9AGAR</name>
<protein>
    <recommendedName>
        <fullName evidence="2">DRBM domain-containing protein</fullName>
    </recommendedName>
</protein>
<proteinExistence type="predicted"/>
<feature type="domain" description="DRBM" evidence="2">
    <location>
        <begin position="25"/>
        <end position="91"/>
    </location>
</feature>
<dbReference type="EMBL" id="ML213634">
    <property type="protein sequence ID" value="TFK34240.1"/>
    <property type="molecule type" value="Genomic_DNA"/>
</dbReference>
<dbReference type="CDD" id="cd10845">
    <property type="entry name" value="DSRM_RNAse_III_family"/>
    <property type="match status" value="1"/>
</dbReference>
<evidence type="ECO:0000259" key="2">
    <source>
        <dbReference type="PROSITE" id="PS50137"/>
    </source>
</evidence>
<organism evidence="3 4">
    <name type="scientific">Crucibulum laeve</name>
    <dbReference type="NCBI Taxonomy" id="68775"/>
    <lineage>
        <taxon>Eukaryota</taxon>
        <taxon>Fungi</taxon>
        <taxon>Dikarya</taxon>
        <taxon>Basidiomycota</taxon>
        <taxon>Agaricomycotina</taxon>
        <taxon>Agaricomycetes</taxon>
        <taxon>Agaricomycetidae</taxon>
        <taxon>Agaricales</taxon>
        <taxon>Agaricineae</taxon>
        <taxon>Nidulariaceae</taxon>
        <taxon>Crucibulum</taxon>
    </lineage>
</organism>
<keyword evidence="4" id="KW-1185">Reference proteome</keyword>
<evidence type="ECO:0000313" key="4">
    <source>
        <dbReference type="Proteomes" id="UP000308652"/>
    </source>
</evidence>
<gene>
    <name evidence="3" type="ORF">BDQ12DRAFT_373423</name>
</gene>
<dbReference type="Pfam" id="PF00035">
    <property type="entry name" value="dsrm"/>
    <property type="match status" value="1"/>
</dbReference>
<dbReference type="Gene3D" id="3.30.160.20">
    <property type="match status" value="1"/>
</dbReference>
<accession>A0A5C3LMY1</accession>
<dbReference type="Proteomes" id="UP000308652">
    <property type="component" value="Unassembled WGS sequence"/>
</dbReference>
<evidence type="ECO:0000256" key="1">
    <source>
        <dbReference type="PROSITE-ProRule" id="PRU00266"/>
    </source>
</evidence>
<dbReference type="OrthoDB" id="112668at2759"/>